<dbReference type="PROSITE" id="PS00198">
    <property type="entry name" value="4FE4S_FER_1"/>
    <property type="match status" value="1"/>
</dbReference>
<keyword evidence="2" id="KW-0004">4Fe-4S</keyword>
<dbReference type="EMBL" id="JAPTGG010000010">
    <property type="protein sequence ID" value="MCZ0866094.1"/>
    <property type="molecule type" value="Genomic_DNA"/>
</dbReference>
<dbReference type="SUPFAM" id="SSF54862">
    <property type="entry name" value="4Fe-4S ferredoxins"/>
    <property type="match status" value="1"/>
</dbReference>
<dbReference type="GO" id="GO:0005886">
    <property type="term" value="C:plasma membrane"/>
    <property type="evidence" value="ECO:0007669"/>
    <property type="project" value="TreeGrafter"/>
</dbReference>
<evidence type="ECO:0000313" key="10">
    <source>
        <dbReference type="Proteomes" id="UP001069090"/>
    </source>
</evidence>
<keyword evidence="1" id="KW-0813">Transport</keyword>
<dbReference type="InterPro" id="IPR009051">
    <property type="entry name" value="Helical_ferredxn"/>
</dbReference>
<dbReference type="Gene3D" id="1.10.1060.10">
    <property type="entry name" value="Alpha-helical ferredoxin"/>
    <property type="match status" value="1"/>
</dbReference>
<feature type="transmembrane region" description="Helical" evidence="7">
    <location>
        <begin position="87"/>
        <end position="108"/>
    </location>
</feature>
<evidence type="ECO:0000256" key="5">
    <source>
        <dbReference type="ARBA" id="ARBA00023004"/>
    </source>
</evidence>
<dbReference type="PANTHER" id="PTHR30176:SF3">
    <property type="entry name" value="FERREDOXIN-TYPE PROTEIN NAPH"/>
    <property type="match status" value="1"/>
</dbReference>
<evidence type="ECO:0000313" key="9">
    <source>
        <dbReference type="EMBL" id="MCZ0866094.1"/>
    </source>
</evidence>
<evidence type="ECO:0000256" key="4">
    <source>
        <dbReference type="ARBA" id="ARBA00022982"/>
    </source>
</evidence>
<organism evidence="9 10">
    <name type="scientific">Dasania phycosphaerae</name>
    <dbReference type="NCBI Taxonomy" id="2950436"/>
    <lineage>
        <taxon>Bacteria</taxon>
        <taxon>Pseudomonadati</taxon>
        <taxon>Pseudomonadota</taxon>
        <taxon>Gammaproteobacteria</taxon>
        <taxon>Cellvibrionales</taxon>
        <taxon>Spongiibacteraceae</taxon>
        <taxon>Dasania</taxon>
    </lineage>
</organism>
<dbReference type="InterPro" id="IPR017900">
    <property type="entry name" value="4Fe4S_Fe_S_CS"/>
</dbReference>
<evidence type="ECO:0000256" key="6">
    <source>
        <dbReference type="ARBA" id="ARBA00023014"/>
    </source>
</evidence>
<evidence type="ECO:0000256" key="1">
    <source>
        <dbReference type="ARBA" id="ARBA00022448"/>
    </source>
</evidence>
<keyword evidence="10" id="KW-1185">Reference proteome</keyword>
<evidence type="ECO:0000256" key="3">
    <source>
        <dbReference type="ARBA" id="ARBA00022723"/>
    </source>
</evidence>
<dbReference type="GO" id="GO:0046872">
    <property type="term" value="F:metal ion binding"/>
    <property type="evidence" value="ECO:0007669"/>
    <property type="project" value="UniProtKB-KW"/>
</dbReference>
<dbReference type="Pfam" id="PF13746">
    <property type="entry name" value="Fer4_18"/>
    <property type="match status" value="1"/>
</dbReference>
<dbReference type="FunFam" id="1.10.1060.10:FF:000015">
    <property type="entry name" value="Cytochrome c oxidase accessory protein CcoG"/>
    <property type="match status" value="1"/>
</dbReference>
<dbReference type="RefSeq" id="WP_258332247.1">
    <property type="nucleotide sequence ID" value="NZ_JAPTGG010000010.1"/>
</dbReference>
<feature type="transmembrane region" description="Helical" evidence="7">
    <location>
        <begin position="157"/>
        <end position="178"/>
    </location>
</feature>
<protein>
    <submittedName>
        <fullName evidence="9">Cytochrome c oxidase accessory protein CcoG</fullName>
    </submittedName>
</protein>
<dbReference type="InterPro" id="IPR032879">
    <property type="entry name" value="FixG_C"/>
</dbReference>
<proteinExistence type="predicted"/>
<dbReference type="PANTHER" id="PTHR30176">
    <property type="entry name" value="FERREDOXIN-TYPE PROTEIN NAPH"/>
    <property type="match status" value="1"/>
</dbReference>
<feature type="domain" description="4Fe-4S ferredoxin-type" evidence="8">
    <location>
        <begin position="256"/>
        <end position="284"/>
    </location>
</feature>
<dbReference type="Gene3D" id="2.60.40.10">
    <property type="entry name" value="Immunoglobulins"/>
    <property type="match status" value="1"/>
</dbReference>
<reference evidence="9 10" key="1">
    <citation type="submission" date="2022-12" db="EMBL/GenBank/DDBJ databases">
        <title>Dasania phycosphaerae sp. nov., isolated from particulate material of the south coast of Korea.</title>
        <authorList>
            <person name="Jiang Y."/>
        </authorList>
    </citation>
    <scope>NUCLEOTIDE SEQUENCE [LARGE SCALE GENOMIC DNA]</scope>
    <source>
        <strain evidence="9 10">GY-19</strain>
    </source>
</reference>
<gene>
    <name evidence="9" type="primary">ccoG</name>
    <name evidence="9" type="ORF">O0V09_12850</name>
</gene>
<dbReference type="AlphaFoldDB" id="A0A9J6RMZ1"/>
<dbReference type="InterPro" id="IPR014116">
    <property type="entry name" value="Cyt_c_oxidase_cbb3_FixG"/>
</dbReference>
<evidence type="ECO:0000256" key="2">
    <source>
        <dbReference type="ARBA" id="ARBA00022485"/>
    </source>
</evidence>
<evidence type="ECO:0000259" key="8">
    <source>
        <dbReference type="PROSITE" id="PS51379"/>
    </source>
</evidence>
<feature type="transmembrane region" description="Helical" evidence="7">
    <location>
        <begin position="333"/>
        <end position="352"/>
    </location>
</feature>
<keyword evidence="4" id="KW-0249">Electron transport</keyword>
<dbReference type="GO" id="GO:0051539">
    <property type="term" value="F:4 iron, 4 sulfur cluster binding"/>
    <property type="evidence" value="ECO:0007669"/>
    <property type="project" value="UniProtKB-KW"/>
</dbReference>
<keyword evidence="7" id="KW-0812">Transmembrane</keyword>
<accession>A0A9J6RMZ1</accession>
<dbReference type="PROSITE" id="PS51379">
    <property type="entry name" value="4FE4S_FER_2"/>
    <property type="match status" value="1"/>
</dbReference>
<keyword evidence="5" id="KW-0408">Iron</keyword>
<feature type="transmembrane region" description="Helical" evidence="7">
    <location>
        <begin position="190"/>
        <end position="209"/>
    </location>
</feature>
<name>A0A9J6RMZ1_9GAMM</name>
<keyword evidence="7" id="KW-1133">Transmembrane helix</keyword>
<comment type="caution">
    <text evidence="9">The sequence shown here is derived from an EMBL/GenBank/DDBJ whole genome shotgun (WGS) entry which is preliminary data.</text>
</comment>
<dbReference type="Proteomes" id="UP001069090">
    <property type="component" value="Unassembled WGS sequence"/>
</dbReference>
<dbReference type="InterPro" id="IPR013783">
    <property type="entry name" value="Ig-like_fold"/>
</dbReference>
<dbReference type="InterPro" id="IPR051684">
    <property type="entry name" value="Electron_Trans/Redox"/>
</dbReference>
<sequence length="467" mass="54139">MTTQRDPVEEFHPAGVAELDLYQKREKIYTRKIEGFYQKIRVYTGWPLLLLYFIVPWLTWNGQPAVLFDLPARQFHIFFWTFWPQDFYLLAGILIIAAFALFTVTAWAGRIWCGYTCPQTVWTAIFMWAEQKFEGSRNQRIKLDNKPMHWEKFWRKLAKHTVWVTVSLATGVTFVGYFTPIYDLVFHLDYGLWGSLWITFFTCATYINAGYMREQVCIYMCPYARFQSVMFDKDTLLVSYDAKRGEPRGSRKKDADLEKENLGACVDCNICVQVCPTGIDIRDGLQVECINCALCIDGCNSVMDQMGYERGLIRYTTEHELEGYPGNRYHPRFIAYAAALLIMLTAFGYSLLTRVPLEADVVRERGKLYQRTPEGRIENMYVLKIMNKDQRPHTFKIAFSGLEQAQLKGDNQKTLSAGEIVELPLRINIAPEQLQRLNSTIYYHITSQDDPDIHMSVESRFIGPGTP</sequence>
<dbReference type="NCBIfam" id="TIGR02745">
    <property type="entry name" value="ccoG_rdxA_fixG"/>
    <property type="match status" value="1"/>
</dbReference>
<dbReference type="Pfam" id="PF12801">
    <property type="entry name" value="Fer4_5"/>
    <property type="match status" value="1"/>
</dbReference>
<dbReference type="Pfam" id="PF11614">
    <property type="entry name" value="FixG_C"/>
    <property type="match status" value="1"/>
</dbReference>
<keyword evidence="3" id="KW-0479">Metal-binding</keyword>
<evidence type="ECO:0000256" key="7">
    <source>
        <dbReference type="SAM" id="Phobius"/>
    </source>
</evidence>
<keyword evidence="7" id="KW-0472">Membrane</keyword>
<dbReference type="InterPro" id="IPR017896">
    <property type="entry name" value="4Fe4S_Fe-S-bd"/>
</dbReference>
<feature type="transmembrane region" description="Helical" evidence="7">
    <location>
        <begin position="40"/>
        <end position="60"/>
    </location>
</feature>
<keyword evidence="6" id="KW-0411">Iron-sulfur</keyword>